<gene>
    <name evidence="1" type="ORF">NC992_12145</name>
</gene>
<protein>
    <submittedName>
        <fullName evidence="1">Uncharacterized protein</fullName>
    </submittedName>
</protein>
<evidence type="ECO:0000313" key="1">
    <source>
        <dbReference type="EMBL" id="MEP0947625.1"/>
    </source>
</evidence>
<dbReference type="RefSeq" id="WP_348251292.1">
    <property type="nucleotide sequence ID" value="NZ_JAMPKX010000004.1"/>
</dbReference>
<evidence type="ECO:0000313" key="2">
    <source>
        <dbReference type="Proteomes" id="UP001482513"/>
    </source>
</evidence>
<comment type="caution">
    <text evidence="1">The sequence shown here is derived from an EMBL/GenBank/DDBJ whole genome shotgun (WGS) entry which is preliminary data.</text>
</comment>
<organism evidence="1 2">
    <name type="scientific">Leptolyngbya subtilissima DQ-A4</name>
    <dbReference type="NCBI Taxonomy" id="2933933"/>
    <lineage>
        <taxon>Bacteria</taxon>
        <taxon>Bacillati</taxon>
        <taxon>Cyanobacteriota</taxon>
        <taxon>Cyanophyceae</taxon>
        <taxon>Leptolyngbyales</taxon>
        <taxon>Leptolyngbyaceae</taxon>
        <taxon>Leptolyngbya group</taxon>
        <taxon>Leptolyngbya</taxon>
    </lineage>
</organism>
<name>A0ABV0K4C6_9CYAN</name>
<reference evidence="1 2" key="1">
    <citation type="submission" date="2022-04" db="EMBL/GenBank/DDBJ databases">
        <title>Positive selection, recombination, and allopatry shape intraspecific diversity of widespread and dominant cyanobacteria.</title>
        <authorList>
            <person name="Wei J."/>
            <person name="Shu W."/>
            <person name="Hu C."/>
        </authorList>
    </citation>
    <scope>NUCLEOTIDE SEQUENCE [LARGE SCALE GENOMIC DNA]</scope>
    <source>
        <strain evidence="1 2">DQ-A4</strain>
    </source>
</reference>
<proteinExistence type="predicted"/>
<sequence>MDVMPQPQGFLSQNASLPSVDTLLRPITLGDSDSFSGYFTGVELSPVAGVAGFPVDTEALSPVLAQQFDQDILGDMVEIWNNFVESGQLWALLFGIVLGYFIRNLTAF</sequence>
<dbReference type="Proteomes" id="UP001482513">
    <property type="component" value="Unassembled WGS sequence"/>
</dbReference>
<keyword evidence="2" id="KW-1185">Reference proteome</keyword>
<accession>A0ABV0K4C6</accession>
<dbReference type="EMBL" id="JAMPKX010000004">
    <property type="protein sequence ID" value="MEP0947625.1"/>
    <property type="molecule type" value="Genomic_DNA"/>
</dbReference>